<accession>A0AAE1E085</accession>
<evidence type="ECO:0000313" key="2">
    <source>
        <dbReference type="Proteomes" id="UP001283361"/>
    </source>
</evidence>
<name>A0AAE1E085_9GAST</name>
<gene>
    <name evidence="1" type="ORF">RRG08_001647</name>
</gene>
<comment type="caution">
    <text evidence="1">The sequence shown here is derived from an EMBL/GenBank/DDBJ whole genome shotgun (WGS) entry which is preliminary data.</text>
</comment>
<protein>
    <submittedName>
        <fullName evidence="1">Uncharacterized protein</fullName>
    </submittedName>
</protein>
<dbReference type="Proteomes" id="UP001283361">
    <property type="component" value="Unassembled WGS sequence"/>
</dbReference>
<reference evidence="1" key="1">
    <citation type="journal article" date="2023" name="G3 (Bethesda)">
        <title>A reference genome for the long-term kleptoplast-retaining sea slug Elysia crispata morphotype clarki.</title>
        <authorList>
            <person name="Eastman K.E."/>
            <person name="Pendleton A.L."/>
            <person name="Shaikh M.A."/>
            <person name="Suttiyut T."/>
            <person name="Ogas R."/>
            <person name="Tomko P."/>
            <person name="Gavelis G."/>
            <person name="Widhalm J.R."/>
            <person name="Wisecaver J.H."/>
        </authorList>
    </citation>
    <scope>NUCLEOTIDE SEQUENCE</scope>
    <source>
        <strain evidence="1">ECLA1</strain>
    </source>
</reference>
<proteinExistence type="predicted"/>
<sequence>MASCCTILEMSKMDVKDYVHLEKILPRKFELELYSQETTINKTILPRKKESLRCNPYNGSSYFLSRTIITINRARGAAEIPYSTLLIRKCPNCSEVKPPLR</sequence>
<dbReference type="AlphaFoldDB" id="A0AAE1E085"/>
<organism evidence="1 2">
    <name type="scientific">Elysia crispata</name>
    <name type="common">lettuce slug</name>
    <dbReference type="NCBI Taxonomy" id="231223"/>
    <lineage>
        <taxon>Eukaryota</taxon>
        <taxon>Metazoa</taxon>
        <taxon>Spiralia</taxon>
        <taxon>Lophotrochozoa</taxon>
        <taxon>Mollusca</taxon>
        <taxon>Gastropoda</taxon>
        <taxon>Heterobranchia</taxon>
        <taxon>Euthyneura</taxon>
        <taxon>Panpulmonata</taxon>
        <taxon>Sacoglossa</taxon>
        <taxon>Placobranchoidea</taxon>
        <taxon>Plakobranchidae</taxon>
        <taxon>Elysia</taxon>
    </lineage>
</organism>
<keyword evidence="2" id="KW-1185">Reference proteome</keyword>
<dbReference type="EMBL" id="JAWDGP010001678">
    <property type="protein sequence ID" value="KAK3789257.1"/>
    <property type="molecule type" value="Genomic_DNA"/>
</dbReference>
<evidence type="ECO:0000313" key="1">
    <source>
        <dbReference type="EMBL" id="KAK3789257.1"/>
    </source>
</evidence>